<dbReference type="InterPro" id="IPR028941">
    <property type="entry name" value="WHIM2_dom"/>
</dbReference>
<dbReference type="InterPro" id="IPR018501">
    <property type="entry name" value="DDT_dom"/>
</dbReference>
<dbReference type="GO" id="GO:0005634">
    <property type="term" value="C:nucleus"/>
    <property type="evidence" value="ECO:0007669"/>
    <property type="project" value="UniProtKB-SubCell"/>
</dbReference>
<feature type="region of interest" description="Disordered" evidence="4">
    <location>
        <begin position="880"/>
        <end position="1018"/>
    </location>
</feature>
<gene>
    <name evidence="7" type="ORF">BDZ85DRAFT_248699</name>
</gene>
<feature type="compositionally biased region" description="Low complexity" evidence="4">
    <location>
        <begin position="967"/>
        <end position="978"/>
    </location>
</feature>
<feature type="domain" description="WAC" evidence="6">
    <location>
        <begin position="1"/>
        <end position="107"/>
    </location>
</feature>
<dbReference type="Proteomes" id="UP000799538">
    <property type="component" value="Unassembled WGS sequence"/>
</dbReference>
<evidence type="ECO:0000313" key="8">
    <source>
        <dbReference type="Proteomes" id="UP000799538"/>
    </source>
</evidence>
<keyword evidence="8" id="KW-1185">Reference proteome</keyword>
<feature type="region of interest" description="Disordered" evidence="4">
    <location>
        <begin position="259"/>
        <end position="278"/>
    </location>
</feature>
<evidence type="ECO:0000259" key="6">
    <source>
        <dbReference type="PROSITE" id="PS51136"/>
    </source>
</evidence>
<evidence type="ECO:0000313" key="7">
    <source>
        <dbReference type="EMBL" id="KAF2225356.1"/>
    </source>
</evidence>
<feature type="compositionally biased region" description="Basic residues" evidence="4">
    <location>
        <begin position="611"/>
        <end position="622"/>
    </location>
</feature>
<dbReference type="InterPro" id="IPR013136">
    <property type="entry name" value="WSTF_Acf1_Cbp146"/>
</dbReference>
<evidence type="ECO:0000256" key="2">
    <source>
        <dbReference type="ARBA" id="ARBA00023242"/>
    </source>
</evidence>
<proteinExistence type="predicted"/>
<dbReference type="Pfam" id="PF15613">
    <property type="entry name" value="WSD"/>
    <property type="match status" value="1"/>
</dbReference>
<sequence length="1018" mass="116720">MVWVMRGSNEVFTSYDKYLERYDFYLQRDFSDEVNRKSGMTFFEALESESVNAADIDKSFPEHLRIPVLRKVQFSQIGRMEDLVSHVYEEFRNDFFPGEDVLVNLDDGAAMDGVVREKANFPELRNPDGSVQRPAFARYFVKIKDSQEEALLDGGYMKRHRNAFTKVNLKFYLRNCLRRDAYNGAPWLVKEHLAALYKLPMAIPLHLTRDAQLAQSRAQAQQQRDSPVAKPSKKSKPVGPPPFSMDHLVQQDIESQVKLENGKPEPTRLPLDDLDLSPKQDATKRPALKFLTPLDGTPDTETGLMAQSIGPLLEIWNALNVHWDIFELDAFTFDDFLNAMKYEIRDLSPPCEMFDEAHCGVLKMIVDKGGEVHAHMPSMGEDDSDDEDSSMADDSRPQSPTEPPSTNGRSRRSNLNIVQNVSDQSPGLEQHIAKLLAGKDWITRLAARDLADGGWQLIMLGLLYQLSLSPLYASRLEPIVRHLAPMNHPTKIDVRDRYNTLDINHRITALALVIQLSMSTQQMKNHLEHRSEEMTVIRKQKVEAQRERKEHIRDLNAHELDRRANNPDAFIDEEEKINEVDTPVLANGQPDDTLSTNGGMDDEDDDTLRGPQRRAHQMRKRKREEEIARQREERLAQLEKEKDKADKVKNYKRILRDIDAAKKKIADCETRIEGFDERLREMNNARMRAMGRDRFWGRWWWFERVGMPVDGSSGRRAKRQKVSHADADAEDPGYAMGRLWVQGPLDMEREGFIEMSEDDSKLYAARHGTTVLERKAAEEGSETVTTAQQWGYIDDADDLDNLITWLDEKGRREKDLKKELVAWRDDIVLQMGKMRAYLNPEKEEEDGTRNRVSTRHTRYYDPEDVSWRFMRWHNTRASVKGGRHCQHSGKVDTNGTKIKLPKRGKERHPILDEVVVEDEPPKKPRGASGRAGVNGKGVATKRLASQTAKEAIKGFAKEELEAERSNGRPTRSTRSTRASKGREDESFEEMEVDAEPEPEPEPEPAPIGVRTRRSGRRG</sequence>
<dbReference type="GO" id="GO:0000781">
    <property type="term" value="C:chromosome, telomeric region"/>
    <property type="evidence" value="ECO:0007669"/>
    <property type="project" value="GOC"/>
</dbReference>
<evidence type="ECO:0008006" key="9">
    <source>
        <dbReference type="Google" id="ProtNLM"/>
    </source>
</evidence>
<feature type="compositionally biased region" description="Polar residues" evidence="4">
    <location>
        <begin position="404"/>
        <end position="414"/>
    </location>
</feature>
<feature type="region of interest" description="Disordered" evidence="4">
    <location>
        <begin position="373"/>
        <end position="414"/>
    </location>
</feature>
<comment type="subcellular location">
    <subcellularLocation>
        <location evidence="1 3">Nucleus</location>
    </subcellularLocation>
</comment>
<dbReference type="PROSITE" id="PS51136">
    <property type="entry name" value="WAC"/>
    <property type="match status" value="1"/>
</dbReference>
<accession>A0A6A6GI22</accession>
<feature type="compositionally biased region" description="Basic and acidic residues" evidence="4">
    <location>
        <begin position="950"/>
        <end position="966"/>
    </location>
</feature>
<keyword evidence="2 3" id="KW-0539">Nucleus</keyword>
<evidence type="ECO:0000256" key="4">
    <source>
        <dbReference type="SAM" id="MobiDB-lite"/>
    </source>
</evidence>
<feature type="domain" description="DDT" evidence="5">
    <location>
        <begin position="306"/>
        <end position="371"/>
    </location>
</feature>
<organism evidence="7 8">
    <name type="scientific">Elsinoe ampelina</name>
    <dbReference type="NCBI Taxonomy" id="302913"/>
    <lineage>
        <taxon>Eukaryota</taxon>
        <taxon>Fungi</taxon>
        <taxon>Dikarya</taxon>
        <taxon>Ascomycota</taxon>
        <taxon>Pezizomycotina</taxon>
        <taxon>Dothideomycetes</taxon>
        <taxon>Dothideomycetidae</taxon>
        <taxon>Myriangiales</taxon>
        <taxon>Elsinoaceae</taxon>
        <taxon>Elsinoe</taxon>
    </lineage>
</organism>
<evidence type="ECO:0000259" key="5">
    <source>
        <dbReference type="PROSITE" id="PS50827"/>
    </source>
</evidence>
<dbReference type="PROSITE" id="PS50827">
    <property type="entry name" value="DDT"/>
    <property type="match status" value="1"/>
</dbReference>
<feature type="compositionally biased region" description="Acidic residues" evidence="4">
    <location>
        <begin position="380"/>
        <end position="391"/>
    </location>
</feature>
<name>A0A6A6GI22_9PEZI</name>
<dbReference type="OrthoDB" id="332390at2759"/>
<dbReference type="GO" id="GO:0000785">
    <property type="term" value="C:chromatin"/>
    <property type="evidence" value="ECO:0007669"/>
    <property type="project" value="UniProtKB-ARBA"/>
</dbReference>
<dbReference type="GO" id="GO:0031509">
    <property type="term" value="P:subtelomeric heterochromatin formation"/>
    <property type="evidence" value="ECO:0007669"/>
    <property type="project" value="TreeGrafter"/>
</dbReference>
<protein>
    <recommendedName>
        <fullName evidence="9">ATP-utilizing chromatin assembly and remodelling N-terminal-domain-containing protein</fullName>
    </recommendedName>
</protein>
<dbReference type="PANTHER" id="PTHR32075:SF6">
    <property type="entry name" value="ISWI CHROMATIN-REMODELING COMPLEX SUBUNIT YPL216W-RELATED"/>
    <property type="match status" value="1"/>
</dbReference>
<dbReference type="PANTHER" id="PTHR32075">
    <property type="entry name" value="ISWI CHROMATIN-REMODELING COMPLEX SUBUNIT YPL216W-RELATED"/>
    <property type="match status" value="1"/>
</dbReference>
<feature type="compositionally biased region" description="Low complexity" evidence="4">
    <location>
        <begin position="214"/>
        <end position="230"/>
    </location>
</feature>
<feature type="region of interest" description="Disordered" evidence="4">
    <location>
        <begin position="580"/>
        <end position="628"/>
    </location>
</feature>
<evidence type="ECO:0000256" key="1">
    <source>
        <dbReference type="ARBA" id="ARBA00004123"/>
    </source>
</evidence>
<feature type="region of interest" description="Disordered" evidence="4">
    <location>
        <begin position="214"/>
        <end position="246"/>
    </location>
</feature>
<reference evidence="8" key="1">
    <citation type="journal article" date="2020" name="Stud. Mycol.">
        <title>101 Dothideomycetes genomes: A test case for predicting lifestyles and emergence of pathogens.</title>
        <authorList>
            <person name="Haridas S."/>
            <person name="Albert R."/>
            <person name="Binder M."/>
            <person name="Bloem J."/>
            <person name="LaButti K."/>
            <person name="Salamov A."/>
            <person name="Andreopoulos B."/>
            <person name="Baker S."/>
            <person name="Barry K."/>
            <person name="Bills G."/>
            <person name="Bluhm B."/>
            <person name="Cannon C."/>
            <person name="Castanera R."/>
            <person name="Culley D."/>
            <person name="Daum C."/>
            <person name="Ezra D."/>
            <person name="Gonzalez J."/>
            <person name="Henrissat B."/>
            <person name="Kuo A."/>
            <person name="Liang C."/>
            <person name="Lipzen A."/>
            <person name="Lutzoni F."/>
            <person name="Magnuson J."/>
            <person name="Mondo S."/>
            <person name="Nolan M."/>
            <person name="Ohm R."/>
            <person name="Pangilinan J."/>
            <person name="Park H.-J."/>
            <person name="Ramirez L."/>
            <person name="Alfaro M."/>
            <person name="Sun H."/>
            <person name="Tritt A."/>
            <person name="Yoshinaga Y."/>
            <person name="Zwiers L.-H."/>
            <person name="Turgeon B."/>
            <person name="Goodwin S."/>
            <person name="Spatafora J."/>
            <person name="Crous P."/>
            <person name="Grigoriev I."/>
        </authorList>
    </citation>
    <scope>NUCLEOTIDE SEQUENCE [LARGE SCALE GENOMIC DNA]</scope>
    <source>
        <strain evidence="8">CECT 20119</strain>
    </source>
</reference>
<dbReference type="Pfam" id="PF02791">
    <property type="entry name" value="DDT"/>
    <property type="match status" value="1"/>
</dbReference>
<feature type="compositionally biased region" description="Acidic residues" evidence="4">
    <location>
        <begin position="985"/>
        <end position="1002"/>
    </location>
</feature>
<dbReference type="EMBL" id="ML992504">
    <property type="protein sequence ID" value="KAF2225356.1"/>
    <property type="molecule type" value="Genomic_DNA"/>
</dbReference>
<dbReference type="Pfam" id="PF10537">
    <property type="entry name" value="WAC_Acf1_DNA_bd"/>
    <property type="match status" value="1"/>
</dbReference>
<dbReference type="AlphaFoldDB" id="A0A6A6GI22"/>
<evidence type="ECO:0000256" key="3">
    <source>
        <dbReference type="PROSITE-ProRule" id="PRU00475"/>
    </source>
</evidence>